<dbReference type="SUPFAM" id="SSF56784">
    <property type="entry name" value="HAD-like"/>
    <property type="match status" value="1"/>
</dbReference>
<dbReference type="Gene3D" id="3.40.50.1000">
    <property type="entry name" value="HAD superfamily/HAD-like"/>
    <property type="match status" value="1"/>
</dbReference>
<dbReference type="Gene3D" id="1.10.150.240">
    <property type="entry name" value="Putative phosphatase, domain 2"/>
    <property type="match status" value="1"/>
</dbReference>
<dbReference type="EMBL" id="CADCVS010000405">
    <property type="protein sequence ID" value="CAA9522863.1"/>
    <property type="molecule type" value="Genomic_DNA"/>
</dbReference>
<dbReference type="GO" id="GO:0008967">
    <property type="term" value="F:phosphoglycolate phosphatase activity"/>
    <property type="evidence" value="ECO:0007669"/>
    <property type="project" value="TreeGrafter"/>
</dbReference>
<dbReference type="AlphaFoldDB" id="A0A6J4TGK5"/>
<organism evidence="1">
    <name type="scientific">uncultured Solirubrobacteraceae bacterium</name>
    <dbReference type="NCBI Taxonomy" id="1162706"/>
    <lineage>
        <taxon>Bacteria</taxon>
        <taxon>Bacillati</taxon>
        <taxon>Actinomycetota</taxon>
        <taxon>Thermoleophilia</taxon>
        <taxon>Solirubrobacterales</taxon>
        <taxon>Solirubrobacteraceae</taxon>
        <taxon>environmental samples</taxon>
    </lineage>
</organism>
<dbReference type="GO" id="GO:0005829">
    <property type="term" value="C:cytosol"/>
    <property type="evidence" value="ECO:0007669"/>
    <property type="project" value="TreeGrafter"/>
</dbReference>
<sequence>MPAAAILDIDGTLVDSNYHHAVAWYRALRQYGAIRPLYAIHRLIGMGGDQLVAEIAGKDFDEEHGDDVRQAEKALYMQLIDEVSPLEGARDFIERLKERGHAVVLASSAKEDEVDHYLDLLDARALADGWTTSADVESTKPEPDLVAAAVEKAGGGDAVMVGDSIWDCESAKRAGLPTLAVLTGGFSREELEAAGAADVFTTIPEILERLEDTPLA</sequence>
<reference evidence="1" key="1">
    <citation type="submission" date="2020-02" db="EMBL/GenBank/DDBJ databases">
        <authorList>
            <person name="Meier V. D."/>
        </authorList>
    </citation>
    <scope>NUCLEOTIDE SEQUENCE</scope>
    <source>
        <strain evidence="1">AVDCRST_MAG30</strain>
    </source>
</reference>
<dbReference type="SFLD" id="SFLDG01129">
    <property type="entry name" value="C1.5:_HAD__Beta-PGM__Phosphata"/>
    <property type="match status" value="1"/>
</dbReference>
<dbReference type="GO" id="GO:0006281">
    <property type="term" value="P:DNA repair"/>
    <property type="evidence" value="ECO:0007669"/>
    <property type="project" value="TreeGrafter"/>
</dbReference>
<dbReference type="NCBIfam" id="TIGR01549">
    <property type="entry name" value="HAD-SF-IA-v1"/>
    <property type="match status" value="1"/>
</dbReference>
<dbReference type="InterPro" id="IPR006439">
    <property type="entry name" value="HAD-SF_hydro_IA"/>
</dbReference>
<dbReference type="PANTHER" id="PTHR43434:SF16">
    <property type="entry name" value="BLL8046 PROTEIN"/>
    <property type="match status" value="1"/>
</dbReference>
<proteinExistence type="predicted"/>
<dbReference type="SFLD" id="SFLDS00003">
    <property type="entry name" value="Haloacid_Dehalogenase"/>
    <property type="match status" value="1"/>
</dbReference>
<dbReference type="PANTHER" id="PTHR43434">
    <property type="entry name" value="PHOSPHOGLYCOLATE PHOSPHATASE"/>
    <property type="match status" value="1"/>
</dbReference>
<dbReference type="InterPro" id="IPR023214">
    <property type="entry name" value="HAD_sf"/>
</dbReference>
<evidence type="ECO:0000313" key="1">
    <source>
        <dbReference type="EMBL" id="CAA9522863.1"/>
    </source>
</evidence>
<name>A0A6J4TGK5_9ACTN</name>
<dbReference type="InterPro" id="IPR023198">
    <property type="entry name" value="PGP-like_dom2"/>
</dbReference>
<dbReference type="InterPro" id="IPR036412">
    <property type="entry name" value="HAD-like_sf"/>
</dbReference>
<dbReference type="Pfam" id="PF00702">
    <property type="entry name" value="Hydrolase"/>
    <property type="match status" value="1"/>
</dbReference>
<dbReference type="NCBIfam" id="TIGR01509">
    <property type="entry name" value="HAD-SF-IA-v3"/>
    <property type="match status" value="1"/>
</dbReference>
<keyword evidence="1" id="KW-0378">Hydrolase</keyword>
<protein>
    <submittedName>
        <fullName evidence="1">HAD-superfamily hydrolase, subfamily IA, variant 1</fullName>
    </submittedName>
</protein>
<gene>
    <name evidence="1" type="ORF">AVDCRST_MAG30-3156</name>
</gene>
<dbReference type="InterPro" id="IPR050155">
    <property type="entry name" value="HAD-like_hydrolase_sf"/>
</dbReference>
<accession>A0A6J4TGK5</accession>